<dbReference type="InterPro" id="IPR000742">
    <property type="entry name" value="EGF"/>
</dbReference>
<dbReference type="InterPro" id="IPR005018">
    <property type="entry name" value="DOMON_domain"/>
</dbReference>
<dbReference type="PROSITE" id="PS01186">
    <property type="entry name" value="EGF_2"/>
    <property type="match status" value="1"/>
</dbReference>
<dbReference type="CDD" id="cd09631">
    <property type="entry name" value="DOMON_DOH"/>
    <property type="match status" value="1"/>
</dbReference>
<dbReference type="Proteomes" id="UP000675881">
    <property type="component" value="Chromosome 6"/>
</dbReference>
<keyword evidence="1" id="KW-1015">Disulfide bond</keyword>
<reference evidence="2" key="1">
    <citation type="submission" date="2021-02" db="EMBL/GenBank/DDBJ databases">
        <authorList>
            <person name="Bekaert M."/>
        </authorList>
    </citation>
    <scope>NUCLEOTIDE SEQUENCE</scope>
    <source>
        <strain evidence="2">IoA-00</strain>
    </source>
</reference>
<keyword evidence="1" id="KW-0245">EGF-like domain</keyword>
<dbReference type="PANTHER" id="PTHR46901:SF2">
    <property type="entry name" value="GH04942P"/>
    <property type="match status" value="1"/>
</dbReference>
<organism evidence="2 3">
    <name type="scientific">Lepeophtheirus salmonis</name>
    <name type="common">Salmon louse</name>
    <name type="synonym">Caligus salmonis</name>
    <dbReference type="NCBI Taxonomy" id="72036"/>
    <lineage>
        <taxon>Eukaryota</taxon>
        <taxon>Metazoa</taxon>
        <taxon>Ecdysozoa</taxon>
        <taxon>Arthropoda</taxon>
        <taxon>Crustacea</taxon>
        <taxon>Multicrustacea</taxon>
        <taxon>Hexanauplia</taxon>
        <taxon>Copepoda</taxon>
        <taxon>Siphonostomatoida</taxon>
        <taxon>Caligidae</taxon>
        <taxon>Lepeophtheirus</taxon>
    </lineage>
</organism>
<dbReference type="PANTHER" id="PTHR46901">
    <property type="entry name" value="GH04942P"/>
    <property type="match status" value="1"/>
</dbReference>
<dbReference type="AlphaFoldDB" id="A0A7R8HAH6"/>
<feature type="disulfide bond" evidence="1">
    <location>
        <begin position="196"/>
        <end position="205"/>
    </location>
</feature>
<protein>
    <submittedName>
        <fullName evidence="2">(salmon louse) hypothetical protein</fullName>
    </submittedName>
</protein>
<proteinExistence type="predicted"/>
<dbReference type="OrthoDB" id="6376025at2759"/>
<keyword evidence="3" id="KW-1185">Reference proteome</keyword>
<accession>A0A7R8HAH6</accession>
<dbReference type="InterPro" id="IPR045266">
    <property type="entry name" value="DOH_DOMON"/>
</dbReference>
<dbReference type="EMBL" id="HG994585">
    <property type="protein sequence ID" value="CAF2971559.1"/>
    <property type="molecule type" value="Genomic_DNA"/>
</dbReference>
<dbReference type="PROSITE" id="PS50836">
    <property type="entry name" value="DOMON"/>
    <property type="match status" value="1"/>
</dbReference>
<dbReference type="Pfam" id="PF03351">
    <property type="entry name" value="DOMON"/>
    <property type="match status" value="1"/>
</dbReference>
<comment type="caution">
    <text evidence="1">Lacks conserved residue(s) required for the propagation of feature annotation.</text>
</comment>
<dbReference type="PROSITE" id="PS50026">
    <property type="entry name" value="EGF_3"/>
    <property type="match status" value="1"/>
</dbReference>
<name>A0A7R8HAH6_LEPSM</name>
<sequence>MKETFLVTFLLLYSFVIINPCRGHVALVFPPARKYELDFLDAFRTKLHVEWAKGMLGQVFLMDEALIYPGILDIHIKVDRYIGERTSQTYSYSIPNDFVCKDCTIRLIRQALDFGQKYIFQSCADVDIVQEDEHVENCSNRGKFSNGACVCNKPQYYGDRCEFADECASDSDCSGSPNGQCLDLGGTAYPRKQCFCMPGFFGNVCSKKSTLNPIKLSNFTSFKQYSFGTTTNFYWRLLEDESLFEGIITAKTTSYLAVGWRPDGLDKSCHDVFPTDAMKIIGRDFHPMDCLDIVLGAVKNGLSRVGDYYTRDRSTPQLDELFWGQSDDLKAAGGWEENGRTYIRFIKSVSANGGSDQDFYGKVHLAWAHGRNDDSFYRQDEIKYHGKNRGYALIMVGTEPLSNSKITFITSMVLLVAIFILQGAHNVLGTLNTFDKEIIFSTGLKISLCDLYASQISGCVWVGDRISWHLDCLSWLHLHQFFASKFLTAILLEQASSTGCRYCKCITSLSQAEATAALDQVGQCQNGPNYLVLAQSGPFKIGSSFTFPKHNGRTCQHDYFNRHLVNGEKMRRSWLMYSKKEKRLNCICFRFLKVHDDNQEHNANTNTWNNLEVRLEGLTIEKQEKELAEEKRKEAVAVVPSCCCNIWDSNSGALCIG</sequence>
<evidence type="ECO:0000313" key="3">
    <source>
        <dbReference type="Proteomes" id="UP000675881"/>
    </source>
</evidence>
<evidence type="ECO:0000256" key="1">
    <source>
        <dbReference type="PROSITE-ProRule" id="PRU00076"/>
    </source>
</evidence>
<gene>
    <name evidence="2" type="ORF">LSAA_11822</name>
</gene>
<dbReference type="CDD" id="cd00054">
    <property type="entry name" value="EGF_CA"/>
    <property type="match status" value="1"/>
</dbReference>
<evidence type="ECO:0000313" key="2">
    <source>
        <dbReference type="EMBL" id="CAF2971559.1"/>
    </source>
</evidence>
<dbReference type="PROSITE" id="PS00022">
    <property type="entry name" value="EGF_1"/>
    <property type="match status" value="1"/>
</dbReference>
<dbReference type="Gene3D" id="2.170.300.10">
    <property type="entry name" value="Tie2 ligand-binding domain superfamily"/>
    <property type="match status" value="1"/>
</dbReference>